<dbReference type="EMBL" id="CP056066">
    <property type="protein sequence ID" value="UVC54300.1"/>
    <property type="molecule type" value="Genomic_DNA"/>
</dbReference>
<evidence type="ECO:0000259" key="1">
    <source>
        <dbReference type="PROSITE" id="PS51366"/>
    </source>
</evidence>
<sequence length="239" mass="28134">MEQFDDPESCKITLLEDSRSKLRRLSDSVYIDATTDSEENNFRSDNDAVLKPTNRSTKTAKRVDTPYYFDRDELIIKTIENFYNYGILPVVKILKCELSCHHGRFIELMIKTSFDKERETSKQIFNCLPNLYTTMIIKQNEIIIGLDKIIQNIDEVELDNPFAALKTLHLIKFLINTGVLYETYLKMLPHVFYEYAIRNYHHLQEVLMEKGQMSQEVLDLIVYSSSYTEDIKEYLKELV</sequence>
<feature type="domain" description="MI" evidence="1">
    <location>
        <begin position="70"/>
        <end position="190"/>
    </location>
</feature>
<organism evidence="2 3">
    <name type="scientific">Theileria orientalis</name>
    <dbReference type="NCBI Taxonomy" id="68886"/>
    <lineage>
        <taxon>Eukaryota</taxon>
        <taxon>Sar</taxon>
        <taxon>Alveolata</taxon>
        <taxon>Apicomplexa</taxon>
        <taxon>Aconoidasida</taxon>
        <taxon>Piroplasmida</taxon>
        <taxon>Theileriidae</taxon>
        <taxon>Theileria</taxon>
    </lineage>
</organism>
<gene>
    <name evidence="2" type="ORF">MACJ_003837</name>
</gene>
<reference evidence="2" key="1">
    <citation type="submission" date="2022-07" db="EMBL/GenBank/DDBJ databases">
        <title>Evaluation of T. orientalis genome assembly methods using nanopore sequencing and analysis of variation between genomes.</title>
        <authorList>
            <person name="Yam J."/>
            <person name="Micallef M.L."/>
            <person name="Liu M."/>
            <person name="Djordjevic S.P."/>
            <person name="Bogema D.R."/>
            <person name="Jenkins C."/>
        </authorList>
    </citation>
    <scope>NUCLEOTIDE SEQUENCE</scope>
    <source>
        <strain evidence="2">Fish Creek</strain>
    </source>
</reference>
<dbReference type="Gene3D" id="1.25.40.180">
    <property type="match status" value="1"/>
</dbReference>
<protein>
    <recommendedName>
        <fullName evidence="1">MI domain-containing protein</fullName>
    </recommendedName>
</protein>
<dbReference type="InterPro" id="IPR003891">
    <property type="entry name" value="Initiation_fac_eIF4g_MI"/>
</dbReference>
<dbReference type="InterPro" id="IPR016024">
    <property type="entry name" value="ARM-type_fold"/>
</dbReference>
<evidence type="ECO:0000313" key="2">
    <source>
        <dbReference type="EMBL" id="UVC54300.1"/>
    </source>
</evidence>
<dbReference type="PROSITE" id="PS51366">
    <property type="entry name" value="MI"/>
    <property type="match status" value="1"/>
</dbReference>
<dbReference type="AlphaFoldDB" id="A0A976SKJ9"/>
<dbReference type="Proteomes" id="UP000244803">
    <property type="component" value="Chromosome 3"/>
</dbReference>
<evidence type="ECO:0000313" key="3">
    <source>
        <dbReference type="Proteomes" id="UP000244803"/>
    </source>
</evidence>
<proteinExistence type="predicted"/>
<accession>A0A976SKJ9</accession>
<dbReference type="SUPFAM" id="SSF48371">
    <property type="entry name" value="ARM repeat"/>
    <property type="match status" value="1"/>
</dbReference>
<name>A0A976SKJ9_THEOR</name>